<accession>A0A4R6YTZ6</accession>
<evidence type="ECO:0000256" key="1">
    <source>
        <dbReference type="SAM" id="SignalP"/>
    </source>
</evidence>
<dbReference type="PANTHER" id="PTHR43737">
    <property type="entry name" value="BLL7424 PROTEIN"/>
    <property type="match status" value="1"/>
</dbReference>
<keyword evidence="3" id="KW-1185">Reference proteome</keyword>
<comment type="caution">
    <text evidence="2">The sequence shown here is derived from an EMBL/GenBank/DDBJ whole genome shotgun (WGS) entry which is preliminary data.</text>
</comment>
<feature type="chain" id="PRO_5021013388" evidence="1">
    <location>
        <begin position="24"/>
        <end position="542"/>
    </location>
</feature>
<evidence type="ECO:0000313" key="3">
    <source>
        <dbReference type="Proteomes" id="UP000295293"/>
    </source>
</evidence>
<reference evidence="2 3" key="1">
    <citation type="submission" date="2019-03" db="EMBL/GenBank/DDBJ databases">
        <title>Genomic Encyclopedia of Type Strains, Phase IV (KMG-IV): sequencing the most valuable type-strain genomes for metagenomic binning, comparative biology and taxonomic classification.</title>
        <authorList>
            <person name="Goeker M."/>
        </authorList>
    </citation>
    <scope>NUCLEOTIDE SEQUENCE [LARGE SCALE GENOMIC DNA]</scope>
    <source>
        <strain evidence="2 3">DSM 21667</strain>
    </source>
</reference>
<dbReference type="Pfam" id="PF08811">
    <property type="entry name" value="DUF1800"/>
    <property type="match status" value="1"/>
</dbReference>
<proteinExistence type="predicted"/>
<dbReference type="PANTHER" id="PTHR43737:SF1">
    <property type="entry name" value="DUF1501 DOMAIN-CONTAINING PROTEIN"/>
    <property type="match status" value="1"/>
</dbReference>
<sequence>MRQFATKAVLLVLCACLAPPLHARSFFKGNFERPADIPASDGEAARFLTQATFGPTQADIDKVRTIGVSAWIDQQMLLPATRVLPYMLGLENVRRNHNRRMDRHLHSFMVAPDQLRQRMAFALSQIFVISSQHPGLINDNGAQQSGAYWDMLADAAFDSYAPLLQNVTYHVTMGKYLSHFRNRKAGPGHEPDENYAREIMQLFSVGLKELNIDGSPVLDTAGRPIPTYSQDAITDLAKVFTGFTFGNAGADINSGSFTYFGPMKCLEAEHDKTAKTVIGNSVLPAGRTCPEEVRRVVNLLSAHANTAPFIARRLIQRFTTSNPSRAYVRRVAEKFRDNGDGEYGDLGAVVRQILIDPEARQFPPPATFGKVREPLLQVTAILRAWPFQVPGVDANGSLPMAHNSVPVTQVPLSAPSVFNFYEPDHQPPGTLQAAGLYAPELQPIDEATIYDIANGMAHYGFSNYFGSGDTGAVRPYIRLDTLGALPDAQLIEDVNRRMLYGTMSPGMRAILAEMLPRLASGRERARSAILLTALSPEFAVQR</sequence>
<organism evidence="2 3">
    <name type="scientific">Tahibacter aquaticus</name>
    <dbReference type="NCBI Taxonomy" id="520092"/>
    <lineage>
        <taxon>Bacteria</taxon>
        <taxon>Pseudomonadati</taxon>
        <taxon>Pseudomonadota</taxon>
        <taxon>Gammaproteobacteria</taxon>
        <taxon>Lysobacterales</taxon>
        <taxon>Rhodanobacteraceae</taxon>
        <taxon>Tahibacter</taxon>
    </lineage>
</organism>
<dbReference type="AlphaFoldDB" id="A0A4R6YTZ6"/>
<protein>
    <submittedName>
        <fullName evidence="2">Uncharacterized protein (DUF1800 family)</fullName>
    </submittedName>
</protein>
<dbReference type="EMBL" id="SNZH01000009">
    <property type="protein sequence ID" value="TDR41994.1"/>
    <property type="molecule type" value="Genomic_DNA"/>
</dbReference>
<keyword evidence="1" id="KW-0732">Signal</keyword>
<name>A0A4R6YTZ6_9GAMM</name>
<feature type="signal peptide" evidence="1">
    <location>
        <begin position="1"/>
        <end position="23"/>
    </location>
</feature>
<evidence type="ECO:0000313" key="2">
    <source>
        <dbReference type="EMBL" id="TDR41994.1"/>
    </source>
</evidence>
<dbReference type="RefSeq" id="WP_166654112.1">
    <property type="nucleotide sequence ID" value="NZ_SNZH01000009.1"/>
</dbReference>
<dbReference type="InterPro" id="IPR014917">
    <property type="entry name" value="DUF1800"/>
</dbReference>
<gene>
    <name evidence="2" type="ORF">DFR29_10950</name>
</gene>
<dbReference type="Proteomes" id="UP000295293">
    <property type="component" value="Unassembled WGS sequence"/>
</dbReference>